<reference evidence="1 2" key="1">
    <citation type="submission" date="2018-03" db="EMBL/GenBank/DDBJ databases">
        <title>Marinobacter brunus sp. nov., a marine bacterium of Gamma-proteobacteria isolated from the surface seawater of the South China Sea.</title>
        <authorList>
            <person name="Cheng H."/>
            <person name="Wu Y.-H."/>
            <person name="Xamxidin M."/>
            <person name="Xu X.-W."/>
        </authorList>
    </citation>
    <scope>NUCLEOTIDE SEQUENCE [LARGE SCALE GENOMIC DNA]</scope>
    <source>
        <strain evidence="1 2">NH169-3</strain>
    </source>
</reference>
<proteinExistence type="predicted"/>
<organism evidence="1 2">
    <name type="scientific">Marinobacter fuscus</name>
    <dbReference type="NCBI Taxonomy" id="2109942"/>
    <lineage>
        <taxon>Bacteria</taxon>
        <taxon>Pseudomonadati</taxon>
        <taxon>Pseudomonadota</taxon>
        <taxon>Gammaproteobacteria</taxon>
        <taxon>Pseudomonadales</taxon>
        <taxon>Marinobacteraceae</taxon>
        <taxon>Marinobacter</taxon>
    </lineage>
</organism>
<protein>
    <submittedName>
        <fullName evidence="1">Uncharacterized protein</fullName>
    </submittedName>
</protein>
<comment type="caution">
    <text evidence="1">The sequence shown here is derived from an EMBL/GenBank/DDBJ whole genome shotgun (WGS) entry which is preliminary data.</text>
</comment>
<keyword evidence="2" id="KW-1185">Reference proteome</keyword>
<accession>A0A2T1KD92</accession>
<dbReference type="Proteomes" id="UP000239866">
    <property type="component" value="Unassembled WGS sequence"/>
</dbReference>
<sequence>MGTKFVEKADEEGFLLIDGAVKIEGFIPEDSVSCHKCQEPAIYYEPFDAFICAYCNIWLEGRCGDAGCRYCENRPEKPLPNENQRRRMRHS</sequence>
<dbReference type="OrthoDB" id="2427445at2"/>
<dbReference type="AlphaFoldDB" id="A0A2T1KD92"/>
<evidence type="ECO:0000313" key="2">
    <source>
        <dbReference type="Proteomes" id="UP000239866"/>
    </source>
</evidence>
<evidence type="ECO:0000313" key="1">
    <source>
        <dbReference type="EMBL" id="PSF08114.1"/>
    </source>
</evidence>
<gene>
    <name evidence="1" type="ORF">C7H09_09265</name>
</gene>
<dbReference type="EMBL" id="PXNP01000058">
    <property type="protein sequence ID" value="PSF08114.1"/>
    <property type="molecule type" value="Genomic_DNA"/>
</dbReference>
<name>A0A2T1KD92_9GAMM</name>